<comment type="caution">
    <text evidence="1">The sequence shown here is derived from an EMBL/GenBank/DDBJ whole genome shotgun (WGS) entry which is preliminary data.</text>
</comment>
<accession>A0A921ZVL2</accession>
<evidence type="ECO:0000313" key="2">
    <source>
        <dbReference type="Proteomes" id="UP000791440"/>
    </source>
</evidence>
<dbReference type="Proteomes" id="UP000791440">
    <property type="component" value="Unassembled WGS sequence"/>
</dbReference>
<organism evidence="1 2">
    <name type="scientific">Manduca sexta</name>
    <name type="common">Tobacco hawkmoth</name>
    <name type="synonym">Tobacco hornworm</name>
    <dbReference type="NCBI Taxonomy" id="7130"/>
    <lineage>
        <taxon>Eukaryota</taxon>
        <taxon>Metazoa</taxon>
        <taxon>Ecdysozoa</taxon>
        <taxon>Arthropoda</taxon>
        <taxon>Hexapoda</taxon>
        <taxon>Insecta</taxon>
        <taxon>Pterygota</taxon>
        <taxon>Neoptera</taxon>
        <taxon>Endopterygota</taxon>
        <taxon>Lepidoptera</taxon>
        <taxon>Glossata</taxon>
        <taxon>Ditrysia</taxon>
        <taxon>Bombycoidea</taxon>
        <taxon>Sphingidae</taxon>
        <taxon>Sphinginae</taxon>
        <taxon>Sphingini</taxon>
        <taxon>Manduca</taxon>
    </lineage>
</organism>
<reference evidence="1" key="1">
    <citation type="journal article" date="2016" name="Insect Biochem. Mol. Biol.">
        <title>Multifaceted biological insights from a draft genome sequence of the tobacco hornworm moth, Manduca sexta.</title>
        <authorList>
            <person name="Kanost M.R."/>
            <person name="Arrese E.L."/>
            <person name="Cao X."/>
            <person name="Chen Y.R."/>
            <person name="Chellapilla S."/>
            <person name="Goldsmith M.R."/>
            <person name="Grosse-Wilde E."/>
            <person name="Heckel D.G."/>
            <person name="Herndon N."/>
            <person name="Jiang H."/>
            <person name="Papanicolaou A."/>
            <person name="Qu J."/>
            <person name="Soulages J.L."/>
            <person name="Vogel H."/>
            <person name="Walters J."/>
            <person name="Waterhouse R.M."/>
            <person name="Ahn S.J."/>
            <person name="Almeida F.C."/>
            <person name="An C."/>
            <person name="Aqrawi P."/>
            <person name="Bretschneider A."/>
            <person name="Bryant W.B."/>
            <person name="Bucks S."/>
            <person name="Chao H."/>
            <person name="Chevignon G."/>
            <person name="Christen J.M."/>
            <person name="Clarke D.F."/>
            <person name="Dittmer N.T."/>
            <person name="Ferguson L.C.F."/>
            <person name="Garavelou S."/>
            <person name="Gordon K.H.J."/>
            <person name="Gunaratna R.T."/>
            <person name="Han Y."/>
            <person name="Hauser F."/>
            <person name="He Y."/>
            <person name="Heidel-Fischer H."/>
            <person name="Hirsh A."/>
            <person name="Hu Y."/>
            <person name="Jiang H."/>
            <person name="Kalra D."/>
            <person name="Klinner C."/>
            <person name="Konig C."/>
            <person name="Kovar C."/>
            <person name="Kroll A.R."/>
            <person name="Kuwar S.S."/>
            <person name="Lee S.L."/>
            <person name="Lehman R."/>
            <person name="Li K."/>
            <person name="Li Z."/>
            <person name="Liang H."/>
            <person name="Lovelace S."/>
            <person name="Lu Z."/>
            <person name="Mansfield J.H."/>
            <person name="McCulloch K.J."/>
            <person name="Mathew T."/>
            <person name="Morton B."/>
            <person name="Muzny D.M."/>
            <person name="Neunemann D."/>
            <person name="Ongeri F."/>
            <person name="Pauchet Y."/>
            <person name="Pu L.L."/>
            <person name="Pyrousis I."/>
            <person name="Rao X.J."/>
            <person name="Redding A."/>
            <person name="Roesel C."/>
            <person name="Sanchez-Gracia A."/>
            <person name="Schaack S."/>
            <person name="Shukla A."/>
            <person name="Tetreau G."/>
            <person name="Wang Y."/>
            <person name="Xiong G.H."/>
            <person name="Traut W."/>
            <person name="Walsh T.K."/>
            <person name="Worley K.C."/>
            <person name="Wu D."/>
            <person name="Wu W."/>
            <person name="Wu Y.Q."/>
            <person name="Zhang X."/>
            <person name="Zou Z."/>
            <person name="Zucker H."/>
            <person name="Briscoe A.D."/>
            <person name="Burmester T."/>
            <person name="Clem R.J."/>
            <person name="Feyereisen R."/>
            <person name="Grimmelikhuijzen C.J.P."/>
            <person name="Hamodrakas S.J."/>
            <person name="Hansson B.S."/>
            <person name="Huguet E."/>
            <person name="Jermiin L.S."/>
            <person name="Lan Q."/>
            <person name="Lehman H.K."/>
            <person name="Lorenzen M."/>
            <person name="Merzendorfer H."/>
            <person name="Michalopoulos I."/>
            <person name="Morton D.B."/>
            <person name="Muthukrishnan S."/>
            <person name="Oakeshott J.G."/>
            <person name="Palmer W."/>
            <person name="Park Y."/>
            <person name="Passarelli A.L."/>
            <person name="Rozas J."/>
            <person name="Schwartz L.M."/>
            <person name="Smith W."/>
            <person name="Southgate A."/>
            <person name="Vilcinskas A."/>
            <person name="Vogt R."/>
            <person name="Wang P."/>
            <person name="Werren J."/>
            <person name="Yu X.Q."/>
            <person name="Zhou J.J."/>
            <person name="Brown S.J."/>
            <person name="Scherer S.E."/>
            <person name="Richards S."/>
            <person name="Blissard G.W."/>
        </authorList>
    </citation>
    <scope>NUCLEOTIDE SEQUENCE</scope>
</reference>
<protein>
    <submittedName>
        <fullName evidence="1">Uncharacterized protein</fullName>
    </submittedName>
</protein>
<dbReference type="EMBL" id="JH669176">
    <property type="protein sequence ID" value="KAG6464469.1"/>
    <property type="molecule type" value="Genomic_DNA"/>
</dbReference>
<dbReference type="AlphaFoldDB" id="A0A921ZVL2"/>
<sequence>MPHQKERFEHMLFNYETTNRTDLKDGEIKPIIRTKYKSKPECVGMRPPPLKYIHTFTNWKKPSVPIDLYLKPKEIVRTNPHHIQEKYVCLPDLDKDQVRKTRPRLVMTPAISLDDIDDDGVRNMLLNEVYDTTAKRSMRQSVELHSGGLDAPRPKIPAPPDPISIPKFQVPYVSPEWRMDSVTWDGRQLRTYTDPTKEFWLARQPTCEECKRTAARNTYKKMKLH</sequence>
<reference evidence="1" key="2">
    <citation type="submission" date="2020-12" db="EMBL/GenBank/DDBJ databases">
        <authorList>
            <person name="Kanost M."/>
        </authorList>
    </citation>
    <scope>NUCLEOTIDE SEQUENCE</scope>
</reference>
<gene>
    <name evidence="1" type="ORF">O3G_MSEX014533</name>
</gene>
<name>A0A921ZVL2_MANSE</name>
<keyword evidence="2" id="KW-1185">Reference proteome</keyword>
<evidence type="ECO:0000313" key="1">
    <source>
        <dbReference type="EMBL" id="KAG6464469.1"/>
    </source>
</evidence>
<proteinExistence type="predicted"/>